<dbReference type="InterPro" id="IPR036388">
    <property type="entry name" value="WH-like_DNA-bd_sf"/>
</dbReference>
<keyword evidence="3" id="KW-0804">Transcription</keyword>
<evidence type="ECO:0000259" key="4">
    <source>
        <dbReference type="PROSITE" id="PS50949"/>
    </source>
</evidence>
<reference evidence="5 6" key="1">
    <citation type="submission" date="2023-07" db="EMBL/GenBank/DDBJ databases">
        <title>Genomic Encyclopedia of Type Strains, Phase IV (KMG-IV): sequencing the most valuable type-strain genomes for metagenomic binning, comparative biology and taxonomic classification.</title>
        <authorList>
            <person name="Goeker M."/>
        </authorList>
    </citation>
    <scope>NUCLEOTIDE SEQUENCE [LARGE SCALE GENOMIC DNA]</scope>
    <source>
        <strain evidence="5 6">DSM 22616</strain>
    </source>
</reference>
<evidence type="ECO:0000256" key="3">
    <source>
        <dbReference type="ARBA" id="ARBA00023163"/>
    </source>
</evidence>
<proteinExistence type="predicted"/>
<keyword evidence="6" id="KW-1185">Reference proteome</keyword>
<dbReference type="EMBL" id="JAUSTN010000002">
    <property type="protein sequence ID" value="MDQ0274375.1"/>
    <property type="molecule type" value="Genomic_DNA"/>
</dbReference>
<organism evidence="5 6">
    <name type="scientific">Peptoniphilus koenoeneniae</name>
    <dbReference type="NCBI Taxonomy" id="507751"/>
    <lineage>
        <taxon>Bacteria</taxon>
        <taxon>Bacillati</taxon>
        <taxon>Bacillota</taxon>
        <taxon>Tissierellia</taxon>
        <taxon>Tissierellales</taxon>
        <taxon>Peptoniphilaceae</taxon>
        <taxon>Peptoniphilus</taxon>
    </lineage>
</organism>
<dbReference type="SMART" id="SM00345">
    <property type="entry name" value="HTH_GNTR"/>
    <property type="match status" value="1"/>
</dbReference>
<dbReference type="Gene3D" id="1.20.120.530">
    <property type="entry name" value="GntR ligand-binding domain-like"/>
    <property type="match status" value="1"/>
</dbReference>
<dbReference type="PANTHER" id="PTHR43537">
    <property type="entry name" value="TRANSCRIPTIONAL REGULATOR, GNTR FAMILY"/>
    <property type="match status" value="1"/>
</dbReference>
<gene>
    <name evidence="5" type="ORF">J2S72_000383</name>
</gene>
<keyword evidence="2 5" id="KW-0238">DNA-binding</keyword>
<keyword evidence="1" id="KW-0805">Transcription regulation</keyword>
<dbReference type="InterPro" id="IPR036390">
    <property type="entry name" value="WH_DNA-bd_sf"/>
</dbReference>
<dbReference type="Pfam" id="PF00392">
    <property type="entry name" value="GntR"/>
    <property type="match status" value="1"/>
</dbReference>
<dbReference type="InterPro" id="IPR000524">
    <property type="entry name" value="Tscrpt_reg_HTH_GntR"/>
</dbReference>
<accession>A0ABU0AT11</accession>
<evidence type="ECO:0000256" key="2">
    <source>
        <dbReference type="ARBA" id="ARBA00023125"/>
    </source>
</evidence>
<comment type="caution">
    <text evidence="5">The sequence shown here is derived from an EMBL/GenBank/DDBJ whole genome shotgun (WGS) entry which is preliminary data.</text>
</comment>
<feature type="domain" description="HTH gntR-type" evidence="4">
    <location>
        <begin position="3"/>
        <end position="70"/>
    </location>
</feature>
<dbReference type="Pfam" id="PF07729">
    <property type="entry name" value="FCD"/>
    <property type="match status" value="1"/>
</dbReference>
<dbReference type="PANTHER" id="PTHR43537:SF24">
    <property type="entry name" value="GLUCONATE OPERON TRANSCRIPTIONAL REPRESSOR"/>
    <property type="match status" value="1"/>
</dbReference>
<dbReference type="SUPFAM" id="SSF48008">
    <property type="entry name" value="GntR ligand-binding domain-like"/>
    <property type="match status" value="1"/>
</dbReference>
<name>A0ABU0AT11_9FIRM</name>
<dbReference type="Gene3D" id="1.10.10.10">
    <property type="entry name" value="Winged helix-like DNA-binding domain superfamily/Winged helix DNA-binding domain"/>
    <property type="match status" value="1"/>
</dbReference>
<dbReference type="Proteomes" id="UP001236559">
    <property type="component" value="Unassembled WGS sequence"/>
</dbReference>
<dbReference type="InterPro" id="IPR011711">
    <property type="entry name" value="GntR_C"/>
</dbReference>
<dbReference type="InterPro" id="IPR008920">
    <property type="entry name" value="TF_FadR/GntR_C"/>
</dbReference>
<protein>
    <submittedName>
        <fullName evidence="5">DNA-binding GntR family transcriptional regulator</fullName>
    </submittedName>
</protein>
<sequence>MKENLSDKIYKIIIDEIVAGRINQETVITERVLVDKFKISKSPIREALIKLSVDNIIYSIPRFGYKINLFDKNYLDSILKFRLNIEPKYLELYFDKISEYDLATIEANIVKMDKNAFATPMEYWRKTSAFHIELARSYKDKFFYEMLKNILNKQLITFSLLYWDDWSNILDTKLRNNHIGVLNEIKNKNKEKAIELLKADIQSF</sequence>
<dbReference type="PROSITE" id="PS50949">
    <property type="entry name" value="HTH_GNTR"/>
    <property type="match status" value="1"/>
</dbReference>
<evidence type="ECO:0000313" key="6">
    <source>
        <dbReference type="Proteomes" id="UP001236559"/>
    </source>
</evidence>
<dbReference type="SUPFAM" id="SSF46785">
    <property type="entry name" value="Winged helix' DNA-binding domain"/>
    <property type="match status" value="1"/>
</dbReference>
<dbReference type="GO" id="GO:0003677">
    <property type="term" value="F:DNA binding"/>
    <property type="evidence" value="ECO:0007669"/>
    <property type="project" value="UniProtKB-KW"/>
</dbReference>
<dbReference type="RefSeq" id="WP_023055238.1">
    <property type="nucleotide sequence ID" value="NZ_JAUSTN010000002.1"/>
</dbReference>
<evidence type="ECO:0000256" key="1">
    <source>
        <dbReference type="ARBA" id="ARBA00023015"/>
    </source>
</evidence>
<evidence type="ECO:0000313" key="5">
    <source>
        <dbReference type="EMBL" id="MDQ0274375.1"/>
    </source>
</evidence>